<evidence type="ECO:0000313" key="2">
    <source>
        <dbReference type="Proteomes" id="UP000629468"/>
    </source>
</evidence>
<comment type="caution">
    <text evidence="1">The sequence shown here is derived from an EMBL/GenBank/DDBJ whole genome shotgun (WGS) entry which is preliminary data.</text>
</comment>
<dbReference type="InterPro" id="IPR027417">
    <property type="entry name" value="P-loop_NTPase"/>
</dbReference>
<reference evidence="1 2" key="1">
    <citation type="journal article" name="Sci. Rep.">
        <title>Telomere-to-telomere assembled and centromere annotated genomes of the two main subspecies of the button mushroom Agaricus bisporus reveal especially polymorphic chromosome ends.</title>
        <authorList>
            <person name="Sonnenberg A.S.M."/>
            <person name="Sedaghat-Telgerd N."/>
            <person name="Lavrijssen B."/>
            <person name="Ohm R.A."/>
            <person name="Hendrickx P.M."/>
            <person name="Scholtmeijer K."/>
            <person name="Baars J.J.P."/>
            <person name="van Peer A."/>
        </authorList>
    </citation>
    <scope>NUCLEOTIDE SEQUENCE [LARGE SCALE GENOMIC DNA]</scope>
    <source>
        <strain evidence="1 2">H119_p4</strain>
    </source>
</reference>
<dbReference type="Gene3D" id="3.30.70.870">
    <property type="entry name" value="Elongation Factor G (Translational Gtpase), domain 3"/>
    <property type="match status" value="1"/>
</dbReference>
<organism evidence="1 2">
    <name type="scientific">Agaricus bisporus var. burnettii</name>
    <dbReference type="NCBI Taxonomy" id="192524"/>
    <lineage>
        <taxon>Eukaryota</taxon>
        <taxon>Fungi</taxon>
        <taxon>Dikarya</taxon>
        <taxon>Basidiomycota</taxon>
        <taxon>Agaricomycotina</taxon>
        <taxon>Agaricomycetes</taxon>
        <taxon>Agaricomycetidae</taxon>
        <taxon>Agaricales</taxon>
        <taxon>Agaricineae</taxon>
        <taxon>Agaricaceae</taxon>
        <taxon>Agaricus</taxon>
    </lineage>
</organism>
<proteinExistence type="predicted"/>
<gene>
    <name evidence="1" type="ORF">Agabi119p4_3284</name>
</gene>
<sequence length="302" mass="33604">MNSNDLECERGITILSKCTRNLVNILCIPGHADSGGEVERIRSMRWLSMPMTRTRSMLSKALSRGLRRTGRVSVALRINKTGVGIDHHDSLLNLHGTSLQTSHSHTSHLPITDPFSMLSVQLEHDPYLGLLHLGRIHSGTLSVNDTIWAIDSDSTIIHDANRSTDNLRLDPPNRFALLGQRGHESDIPIHPPMYPQRSLNQRRIKHGRGVLHLGVLLDTLRREGFELCVGGTESECQIVVKDQYAGTVVEKLTLRKGMIANTGRGEGEFGFDGAFHQVVFTISFLSTDVAYKPVFEKAVDEF</sequence>
<name>A0A8H7F6X6_AGABI</name>
<dbReference type="SUPFAM" id="SSF50447">
    <property type="entry name" value="Translation proteins"/>
    <property type="match status" value="1"/>
</dbReference>
<dbReference type="Gene3D" id="2.40.30.10">
    <property type="entry name" value="Translation factors"/>
    <property type="match status" value="1"/>
</dbReference>
<dbReference type="EMBL" id="JABXXO010000004">
    <property type="protein sequence ID" value="KAF7778939.1"/>
    <property type="molecule type" value="Genomic_DNA"/>
</dbReference>
<dbReference type="Proteomes" id="UP000629468">
    <property type="component" value="Unassembled WGS sequence"/>
</dbReference>
<dbReference type="Gene3D" id="3.40.50.300">
    <property type="entry name" value="P-loop containing nucleotide triphosphate hydrolases"/>
    <property type="match status" value="1"/>
</dbReference>
<dbReference type="InterPro" id="IPR009000">
    <property type="entry name" value="Transl_B-barrel_sf"/>
</dbReference>
<dbReference type="AlphaFoldDB" id="A0A8H7F6X6"/>
<accession>A0A8H7F6X6</accession>
<protein>
    <submittedName>
        <fullName evidence="1">Uncharacterized protein</fullName>
    </submittedName>
</protein>
<evidence type="ECO:0000313" key="1">
    <source>
        <dbReference type="EMBL" id="KAF7778939.1"/>
    </source>
</evidence>
<dbReference type="Gene3D" id="3.30.70.240">
    <property type="match status" value="1"/>
</dbReference>